<dbReference type="Gene3D" id="3.90.1150.10">
    <property type="entry name" value="Aspartate Aminotransferase, domain 1"/>
    <property type="match status" value="1"/>
</dbReference>
<gene>
    <name evidence="2" type="ORF">JD844_002490</name>
</gene>
<evidence type="ECO:0000313" key="2">
    <source>
        <dbReference type="EMBL" id="KAH0627092.1"/>
    </source>
</evidence>
<proteinExistence type="predicted"/>
<dbReference type="InterPro" id="IPR005302">
    <property type="entry name" value="MoCF_Sase_C"/>
</dbReference>
<dbReference type="SUPFAM" id="SSF53383">
    <property type="entry name" value="PLP-dependent transferases"/>
    <property type="match status" value="1"/>
</dbReference>
<keyword evidence="3" id="KW-1185">Reference proteome</keyword>
<dbReference type="EMBL" id="JAIPUX010000521">
    <property type="protein sequence ID" value="KAH0627092.1"/>
    <property type="molecule type" value="Genomic_DNA"/>
</dbReference>
<accession>A0ABQ7TCB8</accession>
<dbReference type="Pfam" id="PF03473">
    <property type="entry name" value="MOSC"/>
    <property type="match status" value="1"/>
</dbReference>
<dbReference type="Pfam" id="PF03476">
    <property type="entry name" value="MOSC_N"/>
    <property type="match status" value="1"/>
</dbReference>
<dbReference type="PANTHER" id="PTHR14237:SF19">
    <property type="entry name" value="MITOCHONDRIAL AMIDOXIME REDUCING COMPONENT 1"/>
    <property type="match status" value="1"/>
</dbReference>
<organism evidence="2 3">
    <name type="scientific">Phrynosoma platyrhinos</name>
    <name type="common">Desert horned lizard</name>
    <dbReference type="NCBI Taxonomy" id="52577"/>
    <lineage>
        <taxon>Eukaryota</taxon>
        <taxon>Metazoa</taxon>
        <taxon>Chordata</taxon>
        <taxon>Craniata</taxon>
        <taxon>Vertebrata</taxon>
        <taxon>Euteleostomi</taxon>
        <taxon>Lepidosauria</taxon>
        <taxon>Squamata</taxon>
        <taxon>Bifurcata</taxon>
        <taxon>Unidentata</taxon>
        <taxon>Episquamata</taxon>
        <taxon>Toxicofera</taxon>
        <taxon>Iguania</taxon>
        <taxon>Phrynosomatidae</taxon>
        <taxon>Phrynosomatinae</taxon>
        <taxon>Phrynosoma</taxon>
    </lineage>
</organism>
<name>A0ABQ7TCB8_PHRPL</name>
<evidence type="ECO:0000313" key="3">
    <source>
        <dbReference type="Proteomes" id="UP000826234"/>
    </source>
</evidence>
<protein>
    <recommendedName>
        <fullName evidence="1">MOSC domain-containing protein</fullName>
    </recommendedName>
</protein>
<dbReference type="SUPFAM" id="SSF141673">
    <property type="entry name" value="MOSC N-terminal domain-like"/>
    <property type="match status" value="1"/>
</dbReference>
<feature type="domain" description="MOSC" evidence="1">
    <location>
        <begin position="361"/>
        <end position="501"/>
    </location>
</feature>
<dbReference type="InterPro" id="IPR005303">
    <property type="entry name" value="MOCOS_middle"/>
</dbReference>
<dbReference type="InterPro" id="IPR015424">
    <property type="entry name" value="PyrdxlP-dep_Trfase"/>
</dbReference>
<dbReference type="PANTHER" id="PTHR14237">
    <property type="entry name" value="MOLYBDOPTERIN COFACTOR SULFURASE MOSC"/>
    <property type="match status" value="1"/>
</dbReference>
<reference evidence="2 3" key="1">
    <citation type="journal article" date="2022" name="Gigascience">
        <title>A chromosome-level genome assembly and annotation of the desert horned lizard, Phrynosoma platyrhinos, provides insight into chromosomal rearrangements among reptiles.</title>
        <authorList>
            <person name="Koochekian N."/>
            <person name="Ascanio A."/>
            <person name="Farleigh K."/>
            <person name="Card D.C."/>
            <person name="Schield D.R."/>
            <person name="Castoe T.A."/>
            <person name="Jezkova T."/>
        </authorList>
    </citation>
    <scope>NUCLEOTIDE SEQUENCE [LARGE SCALE GENOMIC DNA]</scope>
    <source>
        <strain evidence="2">NK-2021</strain>
    </source>
</reference>
<sequence length="501" mass="55760">MENIKQHTFALAHYTYSVLSTLRYVNGAPVVHIYSDTDFSSPDIQGPIINFNVLDENGEIIGYSQVDKLAGLYNIHMRTGCFCNTGACQQHLGISSDDIKKNLQAGHVCGDDIDVIDGRPTGSVRISFGYMSTFEDAQAFLKFIITTRLAGCRMVRVTSSRDIISEFVASPNENVHACDNRRTNKLPRERITGDSHLSANSASEIMPVSLQPAKGHAERDMPEVLGNSIEALPRPVIVTNIYLYPIKSCAAFEVTQWPVGNQGLLYDRNWMVANQNGVCITQKQEPRLCLVQPLINLEQNIMIIKAEGMDPISVSLEEKSGKLTEICQSKICSHRVQTYDCGRRVADWFSEFLGRQCHLIRQNTDFKRNANKKDEKGEASAVAASLSLVNEAQYLLINKTSVLTLRDHVSERLGESLVLQELIHRFRANIVISTNEPFEEDLWEEITIGSLNFKTNFGIYLMNHPAKQSSLPDTLSVGSQLLAVMKDSIISSASAKEQKSG</sequence>
<evidence type="ECO:0000259" key="1">
    <source>
        <dbReference type="PROSITE" id="PS51340"/>
    </source>
</evidence>
<comment type="caution">
    <text evidence="2">The sequence shown here is derived from an EMBL/GenBank/DDBJ whole genome shotgun (WGS) entry which is preliminary data.</text>
</comment>
<dbReference type="Proteomes" id="UP000826234">
    <property type="component" value="Unassembled WGS sequence"/>
</dbReference>
<dbReference type="InterPro" id="IPR015422">
    <property type="entry name" value="PyrdxlP-dep_Trfase_small"/>
</dbReference>
<dbReference type="PROSITE" id="PS51340">
    <property type="entry name" value="MOSC"/>
    <property type="match status" value="1"/>
</dbReference>